<evidence type="ECO:0000313" key="1">
    <source>
        <dbReference type="EMBL" id="KAJ7989656.1"/>
    </source>
</evidence>
<evidence type="ECO:0000313" key="2">
    <source>
        <dbReference type="Proteomes" id="UP001157502"/>
    </source>
</evidence>
<sequence length="105" mass="11877">MTDRGRQPYALSLKDLVLAKRHFGGSGAILAAGTSFRGDVSSACGDILTRAWWGHSFGRRLNHFISFTTGRALKGHLSCPQQKKDQLWRLAERRMLRGDRQKKKH</sequence>
<dbReference type="EMBL" id="CM055756">
    <property type="protein sequence ID" value="KAJ7989656.1"/>
    <property type="molecule type" value="Genomic_DNA"/>
</dbReference>
<proteinExistence type="predicted"/>
<organism evidence="1 2">
    <name type="scientific">Dallia pectoralis</name>
    <name type="common">Alaska blackfish</name>
    <dbReference type="NCBI Taxonomy" id="75939"/>
    <lineage>
        <taxon>Eukaryota</taxon>
        <taxon>Metazoa</taxon>
        <taxon>Chordata</taxon>
        <taxon>Craniata</taxon>
        <taxon>Vertebrata</taxon>
        <taxon>Euteleostomi</taxon>
        <taxon>Actinopterygii</taxon>
        <taxon>Neopterygii</taxon>
        <taxon>Teleostei</taxon>
        <taxon>Protacanthopterygii</taxon>
        <taxon>Esociformes</taxon>
        <taxon>Umbridae</taxon>
        <taxon>Dallia</taxon>
    </lineage>
</organism>
<keyword evidence="2" id="KW-1185">Reference proteome</keyword>
<gene>
    <name evidence="1" type="ORF">DPEC_G00306800</name>
</gene>
<name>A0ACC2FE95_DALPE</name>
<reference evidence="1" key="1">
    <citation type="submission" date="2021-05" db="EMBL/GenBank/DDBJ databases">
        <authorList>
            <person name="Pan Q."/>
            <person name="Jouanno E."/>
            <person name="Zahm M."/>
            <person name="Klopp C."/>
            <person name="Cabau C."/>
            <person name="Louis A."/>
            <person name="Berthelot C."/>
            <person name="Parey E."/>
            <person name="Roest Crollius H."/>
            <person name="Montfort J."/>
            <person name="Robinson-Rechavi M."/>
            <person name="Bouchez O."/>
            <person name="Lampietro C."/>
            <person name="Lopez Roques C."/>
            <person name="Donnadieu C."/>
            <person name="Postlethwait J."/>
            <person name="Bobe J."/>
            <person name="Dillon D."/>
            <person name="Chandos A."/>
            <person name="von Hippel F."/>
            <person name="Guiguen Y."/>
        </authorList>
    </citation>
    <scope>NUCLEOTIDE SEQUENCE</scope>
    <source>
        <strain evidence="1">YG-Jan2019</strain>
    </source>
</reference>
<protein>
    <submittedName>
        <fullName evidence="1">Uncharacterized protein</fullName>
    </submittedName>
</protein>
<comment type="caution">
    <text evidence="1">The sequence shown here is derived from an EMBL/GenBank/DDBJ whole genome shotgun (WGS) entry which is preliminary data.</text>
</comment>
<accession>A0ACC2FE95</accession>
<dbReference type="Proteomes" id="UP001157502">
    <property type="component" value="Chromosome 29"/>
</dbReference>